<proteinExistence type="inferred from homology"/>
<dbReference type="GeneID" id="93333846"/>
<evidence type="ECO:0000256" key="5">
    <source>
        <dbReference type="SAM" id="MobiDB-lite"/>
    </source>
</evidence>
<gene>
    <name evidence="8" type="ORF">DWX41_04110</name>
</gene>
<comment type="similarity">
    <text evidence="2 4">Belongs to the bacterial solute-binding protein 3 family.</text>
</comment>
<comment type="subcellular location">
    <subcellularLocation>
        <location evidence="1">Cell envelope</location>
    </subcellularLocation>
</comment>
<dbReference type="PANTHER" id="PTHR35936">
    <property type="entry name" value="MEMBRANE-BOUND LYTIC MUREIN TRANSGLYCOSYLASE F"/>
    <property type="match status" value="1"/>
</dbReference>
<feature type="signal peptide" evidence="6">
    <location>
        <begin position="1"/>
        <end position="20"/>
    </location>
</feature>
<name>A0A3E2X0P1_9FIRM</name>
<feature type="region of interest" description="Disordered" evidence="5">
    <location>
        <begin position="23"/>
        <end position="58"/>
    </location>
</feature>
<evidence type="ECO:0000313" key="9">
    <source>
        <dbReference type="Proteomes" id="UP000261111"/>
    </source>
</evidence>
<evidence type="ECO:0000259" key="7">
    <source>
        <dbReference type="SMART" id="SM00062"/>
    </source>
</evidence>
<comment type="caution">
    <text evidence="8">The sequence shown here is derived from an EMBL/GenBank/DDBJ whole genome shotgun (WGS) entry which is preliminary data.</text>
</comment>
<dbReference type="RefSeq" id="WP_025657772.1">
    <property type="nucleotide sequence ID" value="NZ_QVIA01000003.1"/>
</dbReference>
<dbReference type="InterPro" id="IPR018313">
    <property type="entry name" value="SBP_3_CS"/>
</dbReference>
<reference evidence="8 9" key="1">
    <citation type="submission" date="2018-08" db="EMBL/GenBank/DDBJ databases">
        <title>A genome reference for cultivated species of the human gut microbiota.</title>
        <authorList>
            <person name="Zou Y."/>
            <person name="Xue W."/>
            <person name="Luo G."/>
        </authorList>
    </citation>
    <scope>NUCLEOTIDE SEQUENCE [LARGE SCALE GENOMIC DNA]</scope>
    <source>
        <strain evidence="8 9">AF19-21</strain>
    </source>
</reference>
<dbReference type="Pfam" id="PF00497">
    <property type="entry name" value="SBP_bac_3"/>
    <property type="match status" value="1"/>
</dbReference>
<evidence type="ECO:0000256" key="2">
    <source>
        <dbReference type="ARBA" id="ARBA00010333"/>
    </source>
</evidence>
<sequence>MKRKLAVAMAAALVLTTALAGCGNKTEDTKSEGTKTEDTKTEDSAKGDEKTDAVSAEKSEGDSFTVGFDASFPPYGYKDDDGEYVGFDLDLAQEVCDRNGWELKKQPIDWDAKDMELSSGTIDCIWNGFTMNGREDDYTWSEPYVDNSQVVVVAEDSGIKSLEDLAGKIVEVQADSSALAALEGDQKELAGTFNQLTQVPDYNTAFMDLEAGAAEAVAMDVGVAKYQIESRGGGYITLDETISSEQYAVGFKKGNEKLRDQVQKTLDEMSEDGTFMTIAKKWGVEDAVCLGK</sequence>
<feature type="chain" id="PRO_5017831084" evidence="6">
    <location>
        <begin position="21"/>
        <end position="292"/>
    </location>
</feature>
<dbReference type="SMART" id="SM00062">
    <property type="entry name" value="PBPb"/>
    <property type="match status" value="1"/>
</dbReference>
<accession>A0A3E2X0P1</accession>
<dbReference type="PROSITE" id="PS51257">
    <property type="entry name" value="PROKAR_LIPOPROTEIN"/>
    <property type="match status" value="1"/>
</dbReference>
<dbReference type="Gene3D" id="3.40.190.10">
    <property type="entry name" value="Periplasmic binding protein-like II"/>
    <property type="match status" value="2"/>
</dbReference>
<dbReference type="SUPFAM" id="SSF53850">
    <property type="entry name" value="Periplasmic binding protein-like II"/>
    <property type="match status" value="1"/>
</dbReference>
<evidence type="ECO:0000256" key="6">
    <source>
        <dbReference type="SAM" id="SignalP"/>
    </source>
</evidence>
<dbReference type="PROSITE" id="PS01039">
    <property type="entry name" value="SBP_BACTERIAL_3"/>
    <property type="match status" value="1"/>
</dbReference>
<evidence type="ECO:0000256" key="4">
    <source>
        <dbReference type="RuleBase" id="RU003744"/>
    </source>
</evidence>
<protein>
    <submittedName>
        <fullName evidence="8">ABC transporter substrate-binding protein</fullName>
    </submittedName>
</protein>
<dbReference type="AlphaFoldDB" id="A0A3E2X0P1"/>
<feature type="compositionally biased region" description="Basic and acidic residues" evidence="5">
    <location>
        <begin position="25"/>
        <end position="58"/>
    </location>
</feature>
<dbReference type="Proteomes" id="UP000261111">
    <property type="component" value="Unassembled WGS sequence"/>
</dbReference>
<feature type="domain" description="Solute-binding protein family 3/N-terminal" evidence="7">
    <location>
        <begin position="63"/>
        <end position="286"/>
    </location>
</feature>
<dbReference type="CDD" id="cd00996">
    <property type="entry name" value="PBP2_AatB_like"/>
    <property type="match status" value="1"/>
</dbReference>
<dbReference type="GO" id="GO:0030313">
    <property type="term" value="C:cell envelope"/>
    <property type="evidence" value="ECO:0007669"/>
    <property type="project" value="UniProtKB-SubCell"/>
</dbReference>
<organism evidence="8 9">
    <name type="scientific">Hungatella hathewayi</name>
    <dbReference type="NCBI Taxonomy" id="154046"/>
    <lineage>
        <taxon>Bacteria</taxon>
        <taxon>Bacillati</taxon>
        <taxon>Bacillota</taxon>
        <taxon>Clostridia</taxon>
        <taxon>Lachnospirales</taxon>
        <taxon>Lachnospiraceae</taxon>
        <taxon>Hungatella</taxon>
    </lineage>
</organism>
<evidence type="ECO:0000256" key="3">
    <source>
        <dbReference type="ARBA" id="ARBA00022729"/>
    </source>
</evidence>
<dbReference type="EMBL" id="QVIA01000003">
    <property type="protein sequence ID" value="RGC34645.1"/>
    <property type="molecule type" value="Genomic_DNA"/>
</dbReference>
<evidence type="ECO:0000313" key="8">
    <source>
        <dbReference type="EMBL" id="RGC34645.1"/>
    </source>
</evidence>
<dbReference type="InterPro" id="IPR001638">
    <property type="entry name" value="Solute-binding_3/MltF_N"/>
</dbReference>
<keyword evidence="3 6" id="KW-0732">Signal</keyword>
<dbReference type="PANTHER" id="PTHR35936:SF34">
    <property type="entry name" value="ABC TRANSPORTER EXTRACELLULAR-BINDING PROTEIN YCKB-RELATED"/>
    <property type="match status" value="1"/>
</dbReference>
<evidence type="ECO:0000256" key="1">
    <source>
        <dbReference type="ARBA" id="ARBA00004196"/>
    </source>
</evidence>